<accession>A0A7J3XX33</accession>
<dbReference type="EMBL" id="DRYK01000013">
    <property type="protein sequence ID" value="HHP67264.1"/>
    <property type="molecule type" value="Genomic_DNA"/>
</dbReference>
<reference evidence="1" key="1">
    <citation type="journal article" date="2020" name="mSystems">
        <title>Genome- and Community-Level Interaction Insights into Carbon Utilization and Element Cycling Functions of Hydrothermarchaeota in Hydrothermal Sediment.</title>
        <authorList>
            <person name="Zhou Z."/>
            <person name="Liu Y."/>
            <person name="Xu W."/>
            <person name="Pan J."/>
            <person name="Luo Z.H."/>
            <person name="Li M."/>
        </authorList>
    </citation>
    <scope>NUCLEOTIDE SEQUENCE [LARGE SCALE GENOMIC DNA]</scope>
    <source>
        <strain evidence="1">SpSt-110</strain>
    </source>
</reference>
<sequence length="72" mass="8231">MSEISASDLTLVEKYVFLGKTRYRIALSGTNIVFNVEASSDDEAYMKVLEIIRRMGIDKRLLESIRAKMKKS</sequence>
<comment type="caution">
    <text evidence="1">The sequence shown here is derived from an EMBL/GenBank/DDBJ whole genome shotgun (WGS) entry which is preliminary data.</text>
</comment>
<dbReference type="AlphaFoldDB" id="A0A7J3XX33"/>
<proteinExistence type="predicted"/>
<gene>
    <name evidence="1" type="ORF">ENM60_00460</name>
</gene>
<protein>
    <submittedName>
        <fullName evidence="1">Uncharacterized protein</fullName>
    </submittedName>
</protein>
<name>A0A7J3XX33_9CREN</name>
<evidence type="ECO:0000313" key="1">
    <source>
        <dbReference type="EMBL" id="HHP67264.1"/>
    </source>
</evidence>
<organism evidence="1">
    <name type="scientific">Thermogladius calderae</name>
    <dbReference type="NCBI Taxonomy" id="1200300"/>
    <lineage>
        <taxon>Archaea</taxon>
        <taxon>Thermoproteota</taxon>
        <taxon>Thermoprotei</taxon>
        <taxon>Desulfurococcales</taxon>
        <taxon>Desulfurococcaceae</taxon>
        <taxon>Thermogladius</taxon>
    </lineage>
</organism>